<proteinExistence type="predicted"/>
<keyword evidence="2" id="KW-0479">Metal-binding</keyword>
<dbReference type="SFLD" id="SFLDS00029">
    <property type="entry name" value="Radical_SAM"/>
    <property type="match status" value="1"/>
</dbReference>
<dbReference type="PROSITE" id="PS51918">
    <property type="entry name" value="RADICAL_SAM"/>
    <property type="match status" value="1"/>
</dbReference>
<dbReference type="InterPro" id="IPR023885">
    <property type="entry name" value="4Fe4S-binding_SPASM_dom"/>
</dbReference>
<dbReference type="InterPro" id="IPR013785">
    <property type="entry name" value="Aldolase_TIM"/>
</dbReference>
<keyword evidence="3" id="KW-0408">Iron</keyword>
<evidence type="ECO:0000259" key="6">
    <source>
        <dbReference type="PROSITE" id="PS51918"/>
    </source>
</evidence>
<feature type="region of interest" description="Disordered" evidence="5">
    <location>
        <begin position="12"/>
        <end position="36"/>
    </location>
</feature>
<dbReference type="SUPFAM" id="SSF102114">
    <property type="entry name" value="Radical SAM enzymes"/>
    <property type="match status" value="2"/>
</dbReference>
<dbReference type="GO" id="GO:0046872">
    <property type="term" value="F:metal ion binding"/>
    <property type="evidence" value="ECO:0007669"/>
    <property type="project" value="UniProtKB-KW"/>
</dbReference>
<dbReference type="CDD" id="cd01335">
    <property type="entry name" value="Radical_SAM"/>
    <property type="match status" value="1"/>
</dbReference>
<feature type="domain" description="Radical SAM core" evidence="6">
    <location>
        <begin position="136"/>
        <end position="365"/>
    </location>
</feature>
<protein>
    <submittedName>
        <fullName evidence="7">Unannotated protein</fullName>
    </submittedName>
</protein>
<evidence type="ECO:0000256" key="4">
    <source>
        <dbReference type="ARBA" id="ARBA00023014"/>
    </source>
</evidence>
<dbReference type="Pfam" id="PF13186">
    <property type="entry name" value="SPASM"/>
    <property type="match status" value="1"/>
</dbReference>
<dbReference type="PANTHER" id="PTHR11228">
    <property type="entry name" value="RADICAL SAM DOMAIN PROTEIN"/>
    <property type="match status" value="1"/>
</dbReference>
<evidence type="ECO:0000313" key="7">
    <source>
        <dbReference type="EMBL" id="CAB4747533.1"/>
    </source>
</evidence>
<evidence type="ECO:0000256" key="3">
    <source>
        <dbReference type="ARBA" id="ARBA00023004"/>
    </source>
</evidence>
<dbReference type="GO" id="GO:0003824">
    <property type="term" value="F:catalytic activity"/>
    <property type="evidence" value="ECO:0007669"/>
    <property type="project" value="InterPro"/>
</dbReference>
<reference evidence="7" key="1">
    <citation type="submission" date="2020-05" db="EMBL/GenBank/DDBJ databases">
        <authorList>
            <person name="Chiriac C."/>
            <person name="Salcher M."/>
            <person name="Ghai R."/>
            <person name="Kavagutti S V."/>
        </authorList>
    </citation>
    <scope>NUCLEOTIDE SEQUENCE</scope>
</reference>
<dbReference type="AlphaFoldDB" id="A0A6J6TLE4"/>
<keyword evidence="4" id="KW-0411">Iron-sulfur</keyword>
<accession>A0A6J6TLE4</accession>
<dbReference type="Gene3D" id="3.20.20.70">
    <property type="entry name" value="Aldolase class I"/>
    <property type="match status" value="2"/>
</dbReference>
<dbReference type="InterPro" id="IPR007197">
    <property type="entry name" value="rSAM"/>
</dbReference>
<dbReference type="CDD" id="cd21109">
    <property type="entry name" value="SPASM"/>
    <property type="match status" value="1"/>
</dbReference>
<dbReference type="Pfam" id="PF04055">
    <property type="entry name" value="Radical_SAM"/>
    <property type="match status" value="1"/>
</dbReference>
<evidence type="ECO:0000256" key="5">
    <source>
        <dbReference type="SAM" id="MobiDB-lite"/>
    </source>
</evidence>
<dbReference type="SFLD" id="SFLDG01067">
    <property type="entry name" value="SPASM/twitch_domain_containing"/>
    <property type="match status" value="1"/>
</dbReference>
<evidence type="ECO:0000256" key="1">
    <source>
        <dbReference type="ARBA" id="ARBA00022691"/>
    </source>
</evidence>
<dbReference type="InterPro" id="IPR050377">
    <property type="entry name" value="Radical_SAM_PqqE_MftC-like"/>
</dbReference>
<sequence>MKIQQRIGRKLRAVANPASAPRQATPATTERPAESRSEKLASLAFESACYAPTVSMYFDQFGKVRACCQNTGALMGDVAEQSIRDIWESSSTARMRAALKIGDYSEGCGFCEWQVDQGDEEIVFARIFDDHTLTQEHPRWPVQMEFSMTNSCNLQCQMCNGDWSSSIRTHREHRPPLPVVYQDSFFEELEEFLPHLEKVNFLGGEPFLGKEPLRVMTMLARLPHPPEVAVTTNGTQWSNRIEQICEQLPISFVLSLDGITAPTYEGIRVGAEFDQVMANLDRFESYATRHGTKVSLAHCLMRPNWHEFAQLLRFAEDRGFDVGMNEVIFPVELSLFQMPPEELSYVVSTMERDEFGVAASLDSLKPIWNGQLDALRNRLATLEGGQLQYIRPWAQPEEKSETWSEQASRLLAEWVCDEVPARIELRVVADLGLSDSAAIVPSCTFGDRSYYLSQLGLQDATSPEQLISKLCDQLGSDAPKHETASDLIQDLVIGDADEKGGRQFRVAWSTSDTITTAFVAVRNPPEPPVLPENPRAVLNEWCGADSVILLRCDQDEVIVSTEGSLQMIGADSESELRGLTTDSVLGQLMARFGEMEITPGPSGSSTDSMVAFRGGAAREGLQLRVVVERLEDSVVVYIGRQGLQES</sequence>
<dbReference type="InterPro" id="IPR058240">
    <property type="entry name" value="rSAM_sf"/>
</dbReference>
<evidence type="ECO:0000256" key="2">
    <source>
        <dbReference type="ARBA" id="ARBA00022723"/>
    </source>
</evidence>
<name>A0A6J6TLE4_9ZZZZ</name>
<dbReference type="EMBL" id="CAEZYU010000067">
    <property type="protein sequence ID" value="CAB4747533.1"/>
    <property type="molecule type" value="Genomic_DNA"/>
</dbReference>
<gene>
    <name evidence="7" type="ORF">UFOPK2766_01452</name>
</gene>
<organism evidence="7">
    <name type="scientific">freshwater metagenome</name>
    <dbReference type="NCBI Taxonomy" id="449393"/>
    <lineage>
        <taxon>unclassified sequences</taxon>
        <taxon>metagenomes</taxon>
        <taxon>ecological metagenomes</taxon>
    </lineage>
</organism>
<dbReference type="GO" id="GO:0051536">
    <property type="term" value="F:iron-sulfur cluster binding"/>
    <property type="evidence" value="ECO:0007669"/>
    <property type="project" value="UniProtKB-KW"/>
</dbReference>
<dbReference type="PANTHER" id="PTHR11228:SF34">
    <property type="entry name" value="TUNGSTEN-CONTAINING ALDEHYDE FERREDOXIN OXIDOREDUCTASE COFACTOR MODIFYING PROTEIN"/>
    <property type="match status" value="1"/>
</dbReference>
<keyword evidence="1" id="KW-0949">S-adenosyl-L-methionine</keyword>